<protein>
    <submittedName>
        <fullName evidence="1">Uncharacterized protein</fullName>
    </submittedName>
</protein>
<name>A0A810MUX5_9ACTN</name>
<dbReference type="KEGG" id="pry:Prubr_18230"/>
<reference evidence="1" key="1">
    <citation type="submission" date="2020-08" db="EMBL/GenBank/DDBJ databases">
        <title>Whole genome shotgun sequence of Polymorphospora rubra NBRC 101157.</title>
        <authorList>
            <person name="Komaki H."/>
            <person name="Tamura T."/>
        </authorList>
    </citation>
    <scope>NUCLEOTIDE SEQUENCE</scope>
    <source>
        <strain evidence="1">NBRC 101157</strain>
    </source>
</reference>
<accession>A0A810MUX5</accession>
<organism evidence="1 2">
    <name type="scientific">Polymorphospora rubra</name>
    <dbReference type="NCBI Taxonomy" id="338584"/>
    <lineage>
        <taxon>Bacteria</taxon>
        <taxon>Bacillati</taxon>
        <taxon>Actinomycetota</taxon>
        <taxon>Actinomycetes</taxon>
        <taxon>Micromonosporales</taxon>
        <taxon>Micromonosporaceae</taxon>
        <taxon>Polymorphospora</taxon>
    </lineage>
</organism>
<gene>
    <name evidence="1" type="ORF">Prubr_18230</name>
</gene>
<dbReference type="Proteomes" id="UP000680866">
    <property type="component" value="Chromosome"/>
</dbReference>
<sequence>MLRYRRVASFGDVSRDDSDEAFVIGLCSKVLGEQAETQHRFEWLLGDPSTNGRRVMLPVDGYWPGHQLVVEYREQQHDQPVAHFDKPGTLTISRVHRGEQRALYDARRDTEIPAHGLRLVVIRPGDLDSDSRGRLRRNVDSDLEVIRKLLTRESDEDRVMDAFRTWLISQGWTPVAPTDPWTDIEAVRGGERLIGEAKGRTSEPGTDADIAYGQLLRRMTGVSTDIRYALIVPTTSVRAVQRVPTHVRDLLRICLYEVTAGGEVRQLH</sequence>
<dbReference type="EMBL" id="AP023359">
    <property type="protein sequence ID" value="BCJ64802.1"/>
    <property type="molecule type" value="Genomic_DNA"/>
</dbReference>
<keyword evidence="2" id="KW-1185">Reference proteome</keyword>
<proteinExistence type="predicted"/>
<evidence type="ECO:0000313" key="2">
    <source>
        <dbReference type="Proteomes" id="UP000680866"/>
    </source>
</evidence>
<evidence type="ECO:0000313" key="1">
    <source>
        <dbReference type="EMBL" id="BCJ64802.1"/>
    </source>
</evidence>
<dbReference type="AlphaFoldDB" id="A0A810MUX5"/>